<comment type="caution">
    <text evidence="1">The sequence shown here is derived from an EMBL/GenBank/DDBJ whole genome shotgun (WGS) entry which is preliminary data.</text>
</comment>
<gene>
    <name evidence="1" type="ORF">S01H4_23324</name>
</gene>
<accession>X1AYG0</accession>
<evidence type="ECO:0000313" key="1">
    <source>
        <dbReference type="EMBL" id="GAG77133.1"/>
    </source>
</evidence>
<protein>
    <submittedName>
        <fullName evidence="1">Uncharacterized protein</fullName>
    </submittedName>
</protein>
<name>X1AYG0_9ZZZZ</name>
<sequence length="30" mass="3587">LKELIEDDNFLNREYIIIISLKVNLILIND</sequence>
<dbReference type="EMBL" id="BART01010801">
    <property type="protein sequence ID" value="GAG77133.1"/>
    <property type="molecule type" value="Genomic_DNA"/>
</dbReference>
<proteinExistence type="predicted"/>
<reference evidence="1" key="1">
    <citation type="journal article" date="2014" name="Front. Microbiol.">
        <title>High frequency of phylogenetically diverse reductive dehalogenase-homologous genes in deep subseafloor sedimentary metagenomes.</title>
        <authorList>
            <person name="Kawai M."/>
            <person name="Futagami T."/>
            <person name="Toyoda A."/>
            <person name="Takaki Y."/>
            <person name="Nishi S."/>
            <person name="Hori S."/>
            <person name="Arai W."/>
            <person name="Tsubouchi T."/>
            <person name="Morono Y."/>
            <person name="Uchiyama I."/>
            <person name="Ito T."/>
            <person name="Fujiyama A."/>
            <person name="Inagaki F."/>
            <person name="Takami H."/>
        </authorList>
    </citation>
    <scope>NUCLEOTIDE SEQUENCE</scope>
    <source>
        <strain evidence="1">Expedition CK06-06</strain>
    </source>
</reference>
<organism evidence="1">
    <name type="scientific">marine sediment metagenome</name>
    <dbReference type="NCBI Taxonomy" id="412755"/>
    <lineage>
        <taxon>unclassified sequences</taxon>
        <taxon>metagenomes</taxon>
        <taxon>ecological metagenomes</taxon>
    </lineage>
</organism>
<dbReference type="AlphaFoldDB" id="X1AYG0"/>
<feature type="non-terminal residue" evidence="1">
    <location>
        <position position="1"/>
    </location>
</feature>